<keyword evidence="4" id="KW-1185">Reference proteome</keyword>
<keyword evidence="2" id="KW-0812">Transmembrane</keyword>
<feature type="region of interest" description="Disordered" evidence="1">
    <location>
        <begin position="58"/>
        <end position="80"/>
    </location>
</feature>
<proteinExistence type="predicted"/>
<protein>
    <submittedName>
        <fullName evidence="3">Uncharacterized protein</fullName>
    </submittedName>
</protein>
<sequence length="80" mass="8793">MLVDQLSWQWIFFVNVPIGVIAFGLDIWSQWRGLCTGNPPLPVLTLALAEYGAQELHRPIGGQQGGQGAQQSHHDEGRQG</sequence>
<accession>A0A1T3W3H4</accession>
<reference evidence="3 4" key="1">
    <citation type="submission" date="2017-02" db="EMBL/GenBank/DDBJ databases">
        <title>The new phylogeny of genus Mycobacterium.</title>
        <authorList>
            <person name="Tortoli E."/>
            <person name="Trovato A."/>
            <person name="Cirillo D.M."/>
        </authorList>
    </citation>
    <scope>NUCLEOTIDE SEQUENCE [LARGE SCALE GENOMIC DNA]</scope>
    <source>
        <strain evidence="3 4">DSM 44049</strain>
    </source>
</reference>
<dbReference type="EMBL" id="MVHT01000020">
    <property type="protein sequence ID" value="ORB07206.1"/>
    <property type="molecule type" value="Genomic_DNA"/>
</dbReference>
<dbReference type="Proteomes" id="UP000192739">
    <property type="component" value="Unassembled WGS sequence"/>
</dbReference>
<feature type="transmembrane region" description="Helical" evidence="2">
    <location>
        <begin position="6"/>
        <end position="25"/>
    </location>
</feature>
<evidence type="ECO:0000256" key="1">
    <source>
        <dbReference type="SAM" id="MobiDB-lite"/>
    </source>
</evidence>
<organism evidence="3 4">
    <name type="scientific">Mycobacterium intermedium</name>
    <dbReference type="NCBI Taxonomy" id="28445"/>
    <lineage>
        <taxon>Bacteria</taxon>
        <taxon>Bacillati</taxon>
        <taxon>Actinomycetota</taxon>
        <taxon>Actinomycetes</taxon>
        <taxon>Mycobacteriales</taxon>
        <taxon>Mycobacteriaceae</taxon>
        <taxon>Mycobacterium</taxon>
        <taxon>Mycobacterium simiae complex</taxon>
    </lineage>
</organism>
<name>A0A1T3W3H4_MYCIE</name>
<comment type="caution">
    <text evidence="3">The sequence shown here is derived from an EMBL/GenBank/DDBJ whole genome shotgun (WGS) entry which is preliminary data.</text>
</comment>
<evidence type="ECO:0000313" key="4">
    <source>
        <dbReference type="Proteomes" id="UP000192739"/>
    </source>
</evidence>
<evidence type="ECO:0000256" key="2">
    <source>
        <dbReference type="SAM" id="Phobius"/>
    </source>
</evidence>
<keyword evidence="2" id="KW-0472">Membrane</keyword>
<evidence type="ECO:0000313" key="3">
    <source>
        <dbReference type="EMBL" id="ORB07206.1"/>
    </source>
</evidence>
<dbReference type="AlphaFoldDB" id="A0A1T3W3H4"/>
<keyword evidence="2" id="KW-1133">Transmembrane helix</keyword>
<gene>
    <name evidence="3" type="ORF">BST27_09840</name>
</gene>